<dbReference type="Pfam" id="PF19087">
    <property type="entry name" value="DUF5776"/>
    <property type="match status" value="2"/>
</dbReference>
<dbReference type="EMBL" id="JBHSSC010000009">
    <property type="protein sequence ID" value="MFC6180367.1"/>
    <property type="molecule type" value="Genomic_DNA"/>
</dbReference>
<dbReference type="SUPFAM" id="SSF51445">
    <property type="entry name" value="(Trans)glycosidases"/>
    <property type="match status" value="1"/>
</dbReference>
<dbReference type="RefSeq" id="WP_137627740.1">
    <property type="nucleotide sequence ID" value="NZ_BJDJ01000003.1"/>
</dbReference>
<reference evidence="4" key="1">
    <citation type="journal article" date="2019" name="Int. J. Syst. Evol. Microbiol.">
        <title>The Global Catalogue of Microorganisms (GCM) 10K type strain sequencing project: providing services to taxonomists for standard genome sequencing and annotation.</title>
        <authorList>
            <consortium name="The Broad Institute Genomics Platform"/>
            <consortium name="The Broad Institute Genome Sequencing Center for Infectious Disease"/>
            <person name="Wu L."/>
            <person name="Ma J."/>
        </authorList>
    </citation>
    <scope>NUCLEOTIDE SEQUENCE [LARGE SCALE GENOMIC DNA]</scope>
    <source>
        <strain evidence="4">CCM 8933</strain>
    </source>
</reference>
<dbReference type="PANTHER" id="PTHR34135">
    <property type="entry name" value="LYSOZYME"/>
    <property type="match status" value="1"/>
</dbReference>
<gene>
    <name evidence="3" type="ORF">ACFP5Y_03925</name>
</gene>
<evidence type="ECO:0000313" key="4">
    <source>
        <dbReference type="Proteomes" id="UP001596282"/>
    </source>
</evidence>
<evidence type="ECO:0000259" key="2">
    <source>
        <dbReference type="Pfam" id="PF19087"/>
    </source>
</evidence>
<dbReference type="Gene3D" id="3.20.20.80">
    <property type="entry name" value="Glycosidases"/>
    <property type="match status" value="1"/>
</dbReference>
<keyword evidence="4" id="KW-1185">Reference proteome</keyword>
<feature type="domain" description="DUF5776" evidence="2">
    <location>
        <begin position="278"/>
        <end position="342"/>
    </location>
</feature>
<name>A0ABW1RY07_9LACO</name>
<dbReference type="Pfam" id="PF01183">
    <property type="entry name" value="Glyco_hydro_25"/>
    <property type="match status" value="1"/>
</dbReference>
<comment type="similarity">
    <text evidence="1">Belongs to the glycosyl hydrolase 25 family.</text>
</comment>
<feature type="domain" description="DUF5776" evidence="2">
    <location>
        <begin position="209"/>
        <end position="274"/>
    </location>
</feature>
<evidence type="ECO:0000313" key="3">
    <source>
        <dbReference type="EMBL" id="MFC6180367.1"/>
    </source>
</evidence>
<sequence>MADFNDVSNFQPKTKAYFQKLKSYGSKGVLVKLTQGSAGGSAYVNPSAKEQLINAKAAGLAVGAYHYLQCNSAKYGAADPVNEAKWFVKHLVAYGVSVTAPVVVDVEDSSLMSNATKDVKAFVAYVESQGYKNVWVYTMGSWFGSRLSASLTKNWWIASYGIAKLNIAAAKAWQYTDNWKGLGVDGSHGYEKMFTSSTVSATKPENATYYNWNPKLVQTLTKIGIYKDVEFKHRVRYFKAGTQFKIKNVVKTKAGTPRLLTDSGFYITANRVNVKNWYYVDNPKAVKIIKATYLYKDKDRTSRIRKYGKGTVFTITNVISWGCVWILKTESGYYLTANKDYVKIM</sequence>
<dbReference type="PROSITE" id="PS51904">
    <property type="entry name" value="GLYCOSYL_HYDROL_F25_2"/>
    <property type="match status" value="1"/>
</dbReference>
<dbReference type="InterPro" id="IPR002053">
    <property type="entry name" value="Glyco_hydro_25"/>
</dbReference>
<protein>
    <submittedName>
        <fullName evidence="3">DUF5776 domain-containing protein</fullName>
    </submittedName>
</protein>
<proteinExistence type="inferred from homology"/>
<dbReference type="InterPro" id="IPR044081">
    <property type="entry name" value="DUF5776"/>
</dbReference>
<dbReference type="InterPro" id="IPR017853">
    <property type="entry name" value="GH"/>
</dbReference>
<dbReference type="PANTHER" id="PTHR34135:SF2">
    <property type="entry name" value="LYSOZYME"/>
    <property type="match status" value="1"/>
</dbReference>
<dbReference type="Proteomes" id="UP001596282">
    <property type="component" value="Unassembled WGS sequence"/>
</dbReference>
<evidence type="ECO:0000256" key="1">
    <source>
        <dbReference type="ARBA" id="ARBA00010646"/>
    </source>
</evidence>
<comment type="caution">
    <text evidence="3">The sequence shown here is derived from an EMBL/GenBank/DDBJ whole genome shotgun (WGS) entry which is preliminary data.</text>
</comment>
<accession>A0ABW1RY07</accession>
<organism evidence="3 4">
    <name type="scientific">Lactiplantibacillus daowaiensis</name>
    <dbReference type="NCBI Taxonomy" id="2559918"/>
    <lineage>
        <taxon>Bacteria</taxon>
        <taxon>Bacillati</taxon>
        <taxon>Bacillota</taxon>
        <taxon>Bacilli</taxon>
        <taxon>Lactobacillales</taxon>
        <taxon>Lactobacillaceae</taxon>
        <taxon>Lactiplantibacillus</taxon>
    </lineage>
</organism>